<protein>
    <submittedName>
        <fullName evidence="3">C2 domain-containing protein</fullName>
    </submittedName>
</protein>
<evidence type="ECO:0000259" key="1">
    <source>
        <dbReference type="PROSITE" id="PS50004"/>
    </source>
</evidence>
<keyword evidence="2" id="KW-1185">Reference proteome</keyword>
<name>A0A1I8I196_9PLAT</name>
<dbReference type="Proteomes" id="UP000095280">
    <property type="component" value="Unplaced"/>
</dbReference>
<accession>A0A1I8I196</accession>
<reference evidence="3" key="1">
    <citation type="submission" date="2016-11" db="UniProtKB">
        <authorList>
            <consortium name="WormBaseParasite"/>
        </authorList>
    </citation>
    <scope>IDENTIFICATION</scope>
</reference>
<dbReference type="InterPro" id="IPR000008">
    <property type="entry name" value="C2_dom"/>
</dbReference>
<evidence type="ECO:0000313" key="2">
    <source>
        <dbReference type="Proteomes" id="UP000095280"/>
    </source>
</evidence>
<dbReference type="AlphaFoldDB" id="A0A1I8I196"/>
<dbReference type="WBParaSite" id="maker-uti_cns_0009062-snap-gene-0.1-mRNA-1">
    <property type="protein sequence ID" value="maker-uti_cns_0009062-snap-gene-0.1-mRNA-1"/>
    <property type="gene ID" value="maker-uti_cns_0009062-snap-gene-0.1"/>
</dbReference>
<dbReference type="Pfam" id="PF00168">
    <property type="entry name" value="C2"/>
    <property type="match status" value="1"/>
</dbReference>
<dbReference type="PROSITE" id="PS50004">
    <property type="entry name" value="C2"/>
    <property type="match status" value="1"/>
</dbReference>
<proteinExistence type="predicted"/>
<sequence>MPSGGWKLFQSDVASSTSGNTAGSGTAAASASMTSAAAGAAAGADCLRGDAELKLSIQAASTQLRISLIAARNLTSQRGKRCCSFVRISFYPEGQNSEKCQSQVVPDTDFPLFNEHFVLNLPLEHQQHQQQRHQGSASSKVCGKKNLLISAWNQLGRE</sequence>
<dbReference type="InterPro" id="IPR035892">
    <property type="entry name" value="C2_domain_sf"/>
</dbReference>
<feature type="domain" description="C2" evidence="1">
    <location>
        <begin position="49"/>
        <end position="158"/>
    </location>
</feature>
<dbReference type="SUPFAM" id="SSF49562">
    <property type="entry name" value="C2 domain (Calcium/lipid-binding domain, CaLB)"/>
    <property type="match status" value="1"/>
</dbReference>
<organism evidence="2 3">
    <name type="scientific">Macrostomum lignano</name>
    <dbReference type="NCBI Taxonomy" id="282301"/>
    <lineage>
        <taxon>Eukaryota</taxon>
        <taxon>Metazoa</taxon>
        <taxon>Spiralia</taxon>
        <taxon>Lophotrochozoa</taxon>
        <taxon>Platyhelminthes</taxon>
        <taxon>Rhabditophora</taxon>
        <taxon>Macrostomorpha</taxon>
        <taxon>Macrostomida</taxon>
        <taxon>Macrostomidae</taxon>
        <taxon>Macrostomum</taxon>
    </lineage>
</organism>
<evidence type="ECO:0000313" key="3">
    <source>
        <dbReference type="WBParaSite" id="maker-uti_cns_0009062-snap-gene-0.1-mRNA-1"/>
    </source>
</evidence>
<dbReference type="Gene3D" id="2.60.40.150">
    <property type="entry name" value="C2 domain"/>
    <property type="match status" value="1"/>
</dbReference>